<dbReference type="GO" id="GO:0046540">
    <property type="term" value="C:U4/U6 x U5 tri-snRNP complex"/>
    <property type="evidence" value="ECO:0007669"/>
    <property type="project" value="TreeGrafter"/>
</dbReference>
<keyword evidence="7 9" id="KW-0539">Nucleus</keyword>
<dbReference type="PANTHER" id="PTHR13829:SF2">
    <property type="entry name" value="U6 SNRNA-ASSOCIATED SM-LIKE PROTEIN LSM2"/>
    <property type="match status" value="1"/>
</dbReference>
<keyword evidence="8 9" id="KW-0687">Ribonucleoprotein</keyword>
<evidence type="ECO:0000313" key="12">
    <source>
        <dbReference type="Proteomes" id="UP000034112"/>
    </source>
</evidence>
<dbReference type="SUPFAM" id="SSF50182">
    <property type="entry name" value="Sm-like ribonucleoproteins"/>
    <property type="match status" value="1"/>
</dbReference>
<dbReference type="GO" id="GO:0071011">
    <property type="term" value="C:precatalytic spliceosome"/>
    <property type="evidence" value="ECO:0007669"/>
    <property type="project" value="TreeGrafter"/>
</dbReference>
<dbReference type="GO" id="GO:0005688">
    <property type="term" value="C:U6 snRNP"/>
    <property type="evidence" value="ECO:0007669"/>
    <property type="project" value="UniProtKB-ARBA"/>
</dbReference>
<dbReference type="GO" id="GO:0000398">
    <property type="term" value="P:mRNA splicing, via spliceosome"/>
    <property type="evidence" value="ECO:0007669"/>
    <property type="project" value="UniProtKB-UniRule"/>
</dbReference>
<dbReference type="PROSITE" id="PS52002">
    <property type="entry name" value="SM"/>
    <property type="match status" value="1"/>
</dbReference>
<dbReference type="InterPro" id="IPR001163">
    <property type="entry name" value="Sm_dom_euk/arc"/>
</dbReference>
<evidence type="ECO:0000256" key="9">
    <source>
        <dbReference type="PIRNR" id="PIRNR016394"/>
    </source>
</evidence>
<dbReference type="GO" id="GO:0071013">
    <property type="term" value="C:catalytic step 2 spliceosome"/>
    <property type="evidence" value="ECO:0007669"/>
    <property type="project" value="TreeGrafter"/>
</dbReference>
<proteinExistence type="inferred from homology"/>
<evidence type="ECO:0000256" key="8">
    <source>
        <dbReference type="ARBA" id="ARBA00023274"/>
    </source>
</evidence>
<dbReference type="PIRSF" id="PIRSF016394">
    <property type="entry name" value="U6_snRNA_Lsm2"/>
    <property type="match status" value="1"/>
</dbReference>
<name>A0A0F9XC27_TRIHA</name>
<comment type="subcellular location">
    <subcellularLocation>
        <location evidence="1">Nucleus</location>
    </subcellularLocation>
</comment>
<keyword evidence="4 9" id="KW-0747">Spliceosome</keyword>
<evidence type="ECO:0000256" key="4">
    <source>
        <dbReference type="ARBA" id="ARBA00022728"/>
    </source>
</evidence>
<dbReference type="FunFam" id="2.30.30.100:FF:000009">
    <property type="entry name" value="U6 snRNA-associated Sm-like protein LSm2"/>
    <property type="match status" value="1"/>
</dbReference>
<keyword evidence="5 9" id="KW-0694">RNA-binding</keyword>
<dbReference type="GO" id="GO:1990726">
    <property type="term" value="C:Lsm1-7-Pat1 complex"/>
    <property type="evidence" value="ECO:0007669"/>
    <property type="project" value="TreeGrafter"/>
</dbReference>
<dbReference type="InterPro" id="IPR010920">
    <property type="entry name" value="LSM_dom_sf"/>
</dbReference>
<dbReference type="SMART" id="SM00651">
    <property type="entry name" value="Sm"/>
    <property type="match status" value="1"/>
</dbReference>
<dbReference type="AlphaFoldDB" id="A0A0F9XC27"/>
<evidence type="ECO:0000256" key="7">
    <source>
        <dbReference type="ARBA" id="ARBA00023242"/>
    </source>
</evidence>
<reference evidence="12" key="1">
    <citation type="journal article" date="2015" name="Genome Announc.">
        <title>Draft whole-genome sequence of the biocontrol agent Trichoderma harzianum T6776.</title>
        <authorList>
            <person name="Baroncelli R."/>
            <person name="Piaggeschi G."/>
            <person name="Fiorini L."/>
            <person name="Bertolini E."/>
            <person name="Zapparata A."/>
            <person name="Pe M.E."/>
            <person name="Sarrocco S."/>
            <person name="Vannacci G."/>
        </authorList>
    </citation>
    <scope>NUCLEOTIDE SEQUENCE [LARGE SCALE GENOMIC DNA]</scope>
    <source>
        <strain evidence="12">T6776</strain>
    </source>
</reference>
<protein>
    <recommendedName>
        <fullName evidence="9">LSM complex subunit LSm2</fullName>
    </recommendedName>
</protein>
<comment type="function">
    <text evidence="9">Component of LSm protein complexes, which are involved in RNA processing and may function in a chaperone-like manner.</text>
</comment>
<dbReference type="InterPro" id="IPR016654">
    <property type="entry name" value="U6_snRNA_Lsm2"/>
</dbReference>
<dbReference type="PANTHER" id="PTHR13829">
    <property type="entry name" value="SNRNP CORE PROTEIN FAMILY MEMBER"/>
    <property type="match status" value="1"/>
</dbReference>
<dbReference type="Gene3D" id="2.30.30.100">
    <property type="match status" value="1"/>
</dbReference>
<gene>
    <name evidence="11" type="ORF">THAR02_05778</name>
</gene>
<keyword evidence="6 9" id="KW-0508">mRNA splicing</keyword>
<comment type="caution">
    <text evidence="11">The sequence shown here is derived from an EMBL/GenBank/DDBJ whole genome shotgun (WGS) entry which is preliminary data.</text>
</comment>
<evidence type="ECO:0000256" key="5">
    <source>
        <dbReference type="ARBA" id="ARBA00022884"/>
    </source>
</evidence>
<evidence type="ECO:0000259" key="10">
    <source>
        <dbReference type="PROSITE" id="PS52002"/>
    </source>
</evidence>
<dbReference type="OrthoDB" id="10256176at2759"/>
<feature type="domain" description="Sm" evidence="10">
    <location>
        <begin position="2"/>
        <end position="76"/>
    </location>
</feature>
<dbReference type="OMA" id="DNISCTD"/>
<keyword evidence="3 9" id="KW-0507">mRNA processing</keyword>
<dbReference type="EMBL" id="JOKZ01000165">
    <property type="protein sequence ID" value="KKP02100.1"/>
    <property type="molecule type" value="Genomic_DNA"/>
</dbReference>
<accession>A0A0F9XC27</accession>
<evidence type="ECO:0000256" key="3">
    <source>
        <dbReference type="ARBA" id="ARBA00022664"/>
    </source>
</evidence>
<evidence type="ECO:0000313" key="11">
    <source>
        <dbReference type="EMBL" id="KKP02100.1"/>
    </source>
</evidence>
<comment type="similarity">
    <text evidence="2 9">Belongs to the snRNP Sm proteins family.</text>
</comment>
<organism evidence="11 12">
    <name type="scientific">Trichoderma harzianum</name>
    <name type="common">Hypocrea lixii</name>
    <dbReference type="NCBI Taxonomy" id="5544"/>
    <lineage>
        <taxon>Eukaryota</taxon>
        <taxon>Fungi</taxon>
        <taxon>Dikarya</taxon>
        <taxon>Ascomycota</taxon>
        <taxon>Pezizomycotina</taxon>
        <taxon>Sordariomycetes</taxon>
        <taxon>Hypocreomycetidae</taxon>
        <taxon>Hypocreales</taxon>
        <taxon>Hypocreaceae</taxon>
        <taxon>Trichoderma</taxon>
    </lineage>
</organism>
<dbReference type="CDD" id="cd01725">
    <property type="entry name" value="LSm2"/>
    <property type="match status" value="1"/>
</dbReference>
<dbReference type="GO" id="GO:0003723">
    <property type="term" value="F:RNA binding"/>
    <property type="evidence" value="ECO:0007669"/>
    <property type="project" value="UniProtKB-UniRule"/>
</dbReference>
<evidence type="ECO:0000256" key="6">
    <source>
        <dbReference type="ARBA" id="ARBA00023187"/>
    </source>
</evidence>
<dbReference type="Proteomes" id="UP000034112">
    <property type="component" value="Unassembled WGS sequence"/>
</dbReference>
<sequence>MLFFSFFKTLIDHEVTVELKNDIQLKGILKSVDQYLNIKLDDIQVIEELKYPHLSSVKNVFIRGSVVRYVHLPAASVDTQLLEDATRREAAAQQAKAK</sequence>
<dbReference type="InterPro" id="IPR047575">
    <property type="entry name" value="Sm"/>
</dbReference>
<evidence type="ECO:0000256" key="2">
    <source>
        <dbReference type="ARBA" id="ARBA00006850"/>
    </source>
</evidence>
<evidence type="ECO:0000256" key="1">
    <source>
        <dbReference type="ARBA" id="ARBA00004123"/>
    </source>
</evidence>
<dbReference type="GO" id="GO:0000932">
    <property type="term" value="C:P-body"/>
    <property type="evidence" value="ECO:0007669"/>
    <property type="project" value="TreeGrafter"/>
</dbReference>
<dbReference type="Pfam" id="PF01423">
    <property type="entry name" value="LSM"/>
    <property type="match status" value="1"/>
</dbReference>